<keyword evidence="5" id="KW-1185">Reference proteome</keyword>
<protein>
    <submittedName>
        <fullName evidence="4">Phosphohydrolase</fullName>
    </submittedName>
</protein>
<evidence type="ECO:0000313" key="5">
    <source>
        <dbReference type="Proteomes" id="UP001156691"/>
    </source>
</evidence>
<evidence type="ECO:0000259" key="3">
    <source>
        <dbReference type="Pfam" id="PF00149"/>
    </source>
</evidence>
<organism evidence="4 5">
    <name type="scientific">Devosia nitrariae</name>
    <dbReference type="NCBI Taxonomy" id="2071872"/>
    <lineage>
        <taxon>Bacteria</taxon>
        <taxon>Pseudomonadati</taxon>
        <taxon>Pseudomonadota</taxon>
        <taxon>Alphaproteobacteria</taxon>
        <taxon>Hyphomicrobiales</taxon>
        <taxon>Devosiaceae</taxon>
        <taxon>Devosia</taxon>
    </lineage>
</organism>
<dbReference type="EMBL" id="BSNS01000022">
    <property type="protein sequence ID" value="GLQ56803.1"/>
    <property type="molecule type" value="Genomic_DNA"/>
</dbReference>
<evidence type="ECO:0000256" key="1">
    <source>
        <dbReference type="ARBA" id="ARBA00022723"/>
    </source>
</evidence>
<keyword evidence="1" id="KW-0479">Metal-binding</keyword>
<comment type="caution">
    <text evidence="4">The sequence shown here is derived from an EMBL/GenBank/DDBJ whole genome shotgun (WGS) entry which is preliminary data.</text>
</comment>
<dbReference type="InterPro" id="IPR051158">
    <property type="entry name" value="Metallophosphoesterase_sf"/>
</dbReference>
<sequence>MKRRAVLAGLFGSLLTTLGVGGYATAVEPNWLRIARYDLDLPAWPAGLTLRAAVLSDFHACEPWLNADRLNAICDSVADLEPDIVLLLGDYCEGPRFSRSLKPAEWGACLARLHAPLGVHAVLGNHDYWADAAVQAAGGGSTEAEGALTAAGIDVYVNRARRMEKDGRGFWLAGLGDQLAFIRSRRGLDDLDATLDQIEGDEPVLLMAHEPDIFPRVPPRVALTLSGHTHGGQVRLFGHSPVIPSRYGDRYRHGHVTEDGRHLVVSAGLGLTWLPVRLGAPPEIVLLELGGRRTA</sequence>
<dbReference type="Gene3D" id="3.60.21.10">
    <property type="match status" value="1"/>
</dbReference>
<keyword evidence="2" id="KW-0378">Hydrolase</keyword>
<dbReference type="PANTHER" id="PTHR31302:SF31">
    <property type="entry name" value="PHOSPHODIESTERASE YAEI"/>
    <property type="match status" value="1"/>
</dbReference>
<name>A0ABQ5W9S4_9HYPH</name>
<dbReference type="SUPFAM" id="SSF56300">
    <property type="entry name" value="Metallo-dependent phosphatases"/>
    <property type="match status" value="1"/>
</dbReference>
<reference evidence="5" key="1">
    <citation type="journal article" date="2019" name="Int. J. Syst. Evol. Microbiol.">
        <title>The Global Catalogue of Microorganisms (GCM) 10K type strain sequencing project: providing services to taxonomists for standard genome sequencing and annotation.</title>
        <authorList>
            <consortium name="The Broad Institute Genomics Platform"/>
            <consortium name="The Broad Institute Genome Sequencing Center for Infectious Disease"/>
            <person name="Wu L."/>
            <person name="Ma J."/>
        </authorList>
    </citation>
    <scope>NUCLEOTIDE SEQUENCE [LARGE SCALE GENOMIC DNA]</scope>
    <source>
        <strain evidence="5">NBRC 112416</strain>
    </source>
</reference>
<dbReference type="PANTHER" id="PTHR31302">
    <property type="entry name" value="TRANSMEMBRANE PROTEIN WITH METALLOPHOSPHOESTERASE DOMAIN-RELATED"/>
    <property type="match status" value="1"/>
</dbReference>
<accession>A0ABQ5W9S4</accession>
<proteinExistence type="predicted"/>
<dbReference type="InterPro" id="IPR004843">
    <property type="entry name" value="Calcineurin-like_PHP"/>
</dbReference>
<dbReference type="RefSeq" id="WP_284342204.1">
    <property type="nucleotide sequence ID" value="NZ_BSNS01000022.1"/>
</dbReference>
<dbReference type="InterPro" id="IPR029052">
    <property type="entry name" value="Metallo-depent_PP-like"/>
</dbReference>
<evidence type="ECO:0000256" key="2">
    <source>
        <dbReference type="ARBA" id="ARBA00022801"/>
    </source>
</evidence>
<feature type="domain" description="Calcineurin-like phosphoesterase" evidence="3">
    <location>
        <begin position="51"/>
        <end position="231"/>
    </location>
</feature>
<dbReference type="Proteomes" id="UP001156691">
    <property type="component" value="Unassembled WGS sequence"/>
</dbReference>
<evidence type="ECO:0000313" key="4">
    <source>
        <dbReference type="EMBL" id="GLQ56803.1"/>
    </source>
</evidence>
<gene>
    <name evidence="4" type="ORF">GCM10010862_40620</name>
</gene>
<dbReference type="Pfam" id="PF00149">
    <property type="entry name" value="Metallophos"/>
    <property type="match status" value="1"/>
</dbReference>
<dbReference type="CDD" id="cd07385">
    <property type="entry name" value="MPP_YkuE_C"/>
    <property type="match status" value="1"/>
</dbReference>